<evidence type="ECO:0000256" key="1">
    <source>
        <dbReference type="SAM" id="SignalP"/>
    </source>
</evidence>
<sequence length="111" mass="11691">MHFVRKPLAGTLVALCLTLAGCASQQENNTNSASTPLNQFLTSAVANATTTLPTSPWGANAQVTAGAPYFAASGKTCRPLQVTQATGTSEQHIACQTQNGEWQLTRSLREL</sequence>
<feature type="chain" id="PRO_5041433502" description="Surface antigen domain-containing protein" evidence="1">
    <location>
        <begin position="26"/>
        <end position="111"/>
    </location>
</feature>
<dbReference type="AlphaFoldDB" id="A0AA50KJZ9"/>
<evidence type="ECO:0008006" key="4">
    <source>
        <dbReference type="Google" id="ProtNLM"/>
    </source>
</evidence>
<dbReference type="Proteomes" id="UP001223802">
    <property type="component" value="Chromosome"/>
</dbReference>
<name>A0AA50KJZ9_9GAMM</name>
<keyword evidence="3" id="KW-1185">Reference proteome</keyword>
<proteinExistence type="predicted"/>
<organism evidence="2 3">
    <name type="scientific">Oceanimonas pelagia</name>
    <dbReference type="NCBI Taxonomy" id="3028314"/>
    <lineage>
        <taxon>Bacteria</taxon>
        <taxon>Pseudomonadati</taxon>
        <taxon>Pseudomonadota</taxon>
        <taxon>Gammaproteobacteria</taxon>
        <taxon>Aeromonadales</taxon>
        <taxon>Aeromonadaceae</taxon>
        <taxon>Oceanimonas</taxon>
    </lineage>
</organism>
<keyword evidence="1" id="KW-0732">Signal</keyword>
<gene>
    <name evidence="2" type="ORF">PU634_08705</name>
</gene>
<reference evidence="2 3" key="1">
    <citation type="submission" date="2023-02" db="EMBL/GenBank/DDBJ databases">
        <title>Complete genome sequence of a novel bacterium Oceanimonas sp. NTOU-MSR1 isolated from marine coast sediment.</title>
        <authorList>
            <person name="Yang H.-T."/>
            <person name="Chen Y.-L."/>
            <person name="Ho Y.-N."/>
        </authorList>
    </citation>
    <scope>NUCLEOTIDE SEQUENCE [LARGE SCALE GENOMIC DNA]</scope>
    <source>
        <strain evidence="2 3">NTOU-MSR1</strain>
    </source>
</reference>
<dbReference type="PROSITE" id="PS51257">
    <property type="entry name" value="PROKAR_LIPOPROTEIN"/>
    <property type="match status" value="1"/>
</dbReference>
<dbReference type="Pfam" id="PF16587">
    <property type="entry name" value="DUF5061"/>
    <property type="match status" value="1"/>
</dbReference>
<dbReference type="RefSeq" id="WP_306760413.1">
    <property type="nucleotide sequence ID" value="NZ_CP118224.1"/>
</dbReference>
<evidence type="ECO:0000313" key="3">
    <source>
        <dbReference type="Proteomes" id="UP001223802"/>
    </source>
</evidence>
<feature type="signal peptide" evidence="1">
    <location>
        <begin position="1"/>
        <end position="25"/>
    </location>
</feature>
<protein>
    <recommendedName>
        <fullName evidence="4">Surface antigen domain-containing protein</fullName>
    </recommendedName>
</protein>
<evidence type="ECO:0000313" key="2">
    <source>
        <dbReference type="EMBL" id="WMC09210.1"/>
    </source>
</evidence>
<dbReference type="InterPro" id="IPR032258">
    <property type="entry name" value="DUF5061"/>
</dbReference>
<accession>A0AA50KJZ9</accession>
<dbReference type="EMBL" id="CP118224">
    <property type="protein sequence ID" value="WMC09210.1"/>
    <property type="molecule type" value="Genomic_DNA"/>
</dbReference>
<dbReference type="KEGG" id="ope:PU634_08705"/>